<evidence type="ECO:0000313" key="3">
    <source>
        <dbReference type="Proteomes" id="UP000001064"/>
    </source>
</evidence>
<feature type="region of interest" description="Disordered" evidence="1">
    <location>
        <begin position="55"/>
        <end position="76"/>
    </location>
</feature>
<protein>
    <submittedName>
        <fullName evidence="2">Uncharacterized protein</fullName>
    </submittedName>
</protein>
<dbReference type="OrthoDB" id="24160at2759"/>
<proteinExistence type="predicted"/>
<dbReference type="VEuPathDB" id="AmoebaDB:DICPUDRAFT_159259"/>
<dbReference type="EMBL" id="GL871469">
    <property type="protein sequence ID" value="EGC29189.1"/>
    <property type="molecule type" value="Genomic_DNA"/>
</dbReference>
<dbReference type="GeneID" id="10506440"/>
<feature type="compositionally biased region" description="Low complexity" evidence="1">
    <location>
        <begin position="840"/>
        <end position="853"/>
    </location>
</feature>
<evidence type="ECO:0000256" key="1">
    <source>
        <dbReference type="SAM" id="MobiDB-lite"/>
    </source>
</evidence>
<evidence type="ECO:0000313" key="2">
    <source>
        <dbReference type="EMBL" id="EGC29189.1"/>
    </source>
</evidence>
<gene>
    <name evidence="2" type="ORF">DICPUDRAFT_159259</name>
</gene>
<dbReference type="AlphaFoldDB" id="F1A3N8"/>
<dbReference type="Proteomes" id="UP000001064">
    <property type="component" value="Unassembled WGS sequence"/>
</dbReference>
<organism evidence="2 3">
    <name type="scientific">Dictyostelium purpureum</name>
    <name type="common">Slime mold</name>
    <dbReference type="NCBI Taxonomy" id="5786"/>
    <lineage>
        <taxon>Eukaryota</taxon>
        <taxon>Amoebozoa</taxon>
        <taxon>Evosea</taxon>
        <taxon>Eumycetozoa</taxon>
        <taxon>Dictyostelia</taxon>
        <taxon>Dictyosteliales</taxon>
        <taxon>Dictyosteliaceae</taxon>
        <taxon>Dictyostelium</taxon>
    </lineage>
</organism>
<feature type="compositionally biased region" description="Low complexity" evidence="1">
    <location>
        <begin position="55"/>
        <end position="70"/>
    </location>
</feature>
<dbReference type="eggNOG" id="ENOG502RFGY">
    <property type="taxonomic scope" value="Eukaryota"/>
</dbReference>
<dbReference type="InParanoid" id="F1A3N8"/>
<sequence length="1034" mass="121590">MFKVCKINKAGIPKYIKVKPPPSKLIAKPLLKEINNDSLLEKIQIKALDNIISSNNNNNKNNSNNNNNNIDSYTKLKPPVIGEKSKRKIINLDIQNINNNNNYTTFTKEFKESKSKQNLLYSIYPIKKLIFSEEEKIEIHRIETLLDSNELDKAIEYYHDSLFKEDTDINYRGFSMILYYLLNRADSVTATLEYFKYYTNEHYINWLDSIDFIEFLRDCYQKSPEAVNEIYSFLNTNKLLDIKRTFIFCIFYLQSNLQEKAIEIINNSFSQSSSKSNTHSQAGEGEYRYLNDYWDFNSNGNLLYMNKQVMKRDAKSLKYLKEIQAFDKLFAVSGNHLQFYSTITQLFIPNGIITSKKLVPSLIQFINVCLESNELGLLNQLMEPYQYKNSAPTPFVEETSTKAQICALLYYYCYFNSNSESSSSGIVNVKNYLYNSIISNQIQNPDNYRFKEIFFDTLSLCSLELGDYGEAIYFSDVKRNVLEKYCSEYYNRTIGFKTDIYFPFIAFNEYQSRKEVLEGSNANNEKKINENKNSIKYWKDKNNESIIKFTNPSPLNSRLPTSSSFLYRPLNIQELINETDKLIFNRIEKKQINNPREPDSIHYFKKLLELRDQFPKLSNDKEFIENFKQYLLLINEEIYNNNNNNNSKNNNSNINLNNIVNINNNNNNINIFYKKLPHSELFYSLVSRFKEYYENINMKEELLVFLSKLNPQFSNNVFNINNEWFEYLYGKDNEGLKLMAETLDQNTHKSTEFYNFWLYKLSSSDKPEYIEPLSSFSSSIFNSNEPLTTTQINILNEIKSNNPWCEDSLDLLFIKLKFYPTNNFNEFNDQEYSSNHNEDNNSNNNGNIENNNENNQKKELFKARNKLKVYPVKTPDLVKLFLNLSSKAYPIKQDFSNFQEWNSISLNSTDCIRAFVQSVCTILIEENKINELNIYINSERKVIGSMNFKVILEIISPLSPIGQISFIQNHMRLSNSYAKEFVSYIKKLKEIIPPENRSEFSIIDSIISKERYTPSNEMNEKLQKHKDFIYLFSK</sequence>
<reference evidence="3" key="1">
    <citation type="journal article" date="2011" name="Genome Biol.">
        <title>Comparative genomics of the social amoebae Dictyostelium discoideum and Dictyostelium purpureum.</title>
        <authorList>
            <consortium name="US DOE Joint Genome Institute (JGI-PGF)"/>
            <person name="Sucgang R."/>
            <person name="Kuo A."/>
            <person name="Tian X."/>
            <person name="Salerno W."/>
            <person name="Parikh A."/>
            <person name="Feasley C.L."/>
            <person name="Dalin E."/>
            <person name="Tu H."/>
            <person name="Huang E."/>
            <person name="Barry K."/>
            <person name="Lindquist E."/>
            <person name="Shapiro H."/>
            <person name="Bruce D."/>
            <person name="Schmutz J."/>
            <person name="Salamov A."/>
            <person name="Fey P."/>
            <person name="Gaudet P."/>
            <person name="Anjard C."/>
            <person name="Babu M.M."/>
            <person name="Basu S."/>
            <person name="Bushmanova Y."/>
            <person name="van der Wel H."/>
            <person name="Katoh-Kurasawa M."/>
            <person name="Dinh C."/>
            <person name="Coutinho P.M."/>
            <person name="Saito T."/>
            <person name="Elias M."/>
            <person name="Schaap P."/>
            <person name="Kay R.R."/>
            <person name="Henrissat B."/>
            <person name="Eichinger L."/>
            <person name="Rivero F."/>
            <person name="Putnam N.H."/>
            <person name="West C.M."/>
            <person name="Loomis W.F."/>
            <person name="Chisholm R.L."/>
            <person name="Shaulsky G."/>
            <person name="Strassmann J.E."/>
            <person name="Queller D.C."/>
            <person name="Kuspa A."/>
            <person name="Grigoriev I.V."/>
        </authorList>
    </citation>
    <scope>NUCLEOTIDE SEQUENCE [LARGE SCALE GENOMIC DNA]</scope>
    <source>
        <strain evidence="3">QSDP1</strain>
    </source>
</reference>
<name>F1A3N8_DICPU</name>
<feature type="non-terminal residue" evidence="2">
    <location>
        <position position="1"/>
    </location>
</feature>
<dbReference type="FunCoup" id="F1A3N8">
    <property type="interactions" value="5"/>
</dbReference>
<dbReference type="KEGG" id="dpp:DICPUDRAFT_159259"/>
<feature type="region of interest" description="Disordered" evidence="1">
    <location>
        <begin position="829"/>
        <end position="853"/>
    </location>
</feature>
<keyword evidence="3" id="KW-1185">Reference proteome</keyword>
<accession>F1A3N8</accession>
<dbReference type="OMA" id="MMITSIN"/>
<dbReference type="RefSeq" id="XP_003294284.1">
    <property type="nucleotide sequence ID" value="XM_003294236.1"/>
</dbReference>